<dbReference type="PROSITE" id="PS50075">
    <property type="entry name" value="CARRIER"/>
    <property type="match status" value="4"/>
</dbReference>
<dbReference type="InterPro" id="IPR001242">
    <property type="entry name" value="Condensation_dom"/>
</dbReference>
<dbReference type="InterPro" id="IPR000873">
    <property type="entry name" value="AMP-dep_synth/lig_dom"/>
</dbReference>
<evidence type="ECO:0000256" key="4">
    <source>
        <dbReference type="ARBA" id="ARBA00022737"/>
    </source>
</evidence>
<keyword evidence="3" id="KW-0597">Phosphoprotein</keyword>
<accession>A0ABT6GKD2</accession>
<dbReference type="SUPFAM" id="SSF47336">
    <property type="entry name" value="ACP-like"/>
    <property type="match status" value="4"/>
</dbReference>
<gene>
    <name evidence="8" type="ORF">MNO81_03015</name>
</gene>
<dbReference type="SUPFAM" id="SSF56801">
    <property type="entry name" value="Acetyl-CoA synthetase-like"/>
    <property type="match status" value="3"/>
</dbReference>
<dbReference type="PANTHER" id="PTHR45527">
    <property type="entry name" value="NONRIBOSOMAL PEPTIDE SYNTHETASE"/>
    <property type="match status" value="1"/>
</dbReference>
<dbReference type="Pfam" id="PF00668">
    <property type="entry name" value="Condensation"/>
    <property type="match status" value="5"/>
</dbReference>
<dbReference type="Pfam" id="PF13193">
    <property type="entry name" value="AMP-binding_C"/>
    <property type="match status" value="3"/>
</dbReference>
<reference evidence="8" key="1">
    <citation type="journal article" date="2023" name="Environ. Microbiol.">
        <title>The 2-methylpropene degradation pathway in Mycobacteriaceae family strains.</title>
        <authorList>
            <person name="Helbich S."/>
            <person name="Barrantes I."/>
            <person name="Dos Anjos Borges L.G."/>
            <person name="Pieper D.H."/>
            <person name="Vainshtein Y."/>
            <person name="Sohn K."/>
            <person name="Engesser K.H."/>
        </authorList>
    </citation>
    <scope>NUCLEOTIDE SEQUENCE</scope>
    <source>
        <strain evidence="8">IBE100</strain>
    </source>
</reference>
<evidence type="ECO:0000256" key="1">
    <source>
        <dbReference type="ARBA" id="ARBA00001957"/>
    </source>
</evidence>
<dbReference type="NCBIfam" id="NF003417">
    <property type="entry name" value="PRK04813.1"/>
    <property type="match status" value="3"/>
</dbReference>
<dbReference type="InterPro" id="IPR009081">
    <property type="entry name" value="PP-bd_ACP"/>
</dbReference>
<evidence type="ECO:0000256" key="6">
    <source>
        <dbReference type="SAM" id="MobiDB-lite"/>
    </source>
</evidence>
<dbReference type="InterPro" id="IPR025110">
    <property type="entry name" value="AMP-bd_C"/>
</dbReference>
<dbReference type="InterPro" id="IPR029058">
    <property type="entry name" value="AB_hydrolase_fold"/>
</dbReference>
<dbReference type="Gene3D" id="3.30.559.30">
    <property type="entry name" value="Nonribosomal peptide synthetase, condensation domain"/>
    <property type="match status" value="5"/>
</dbReference>
<evidence type="ECO:0000256" key="3">
    <source>
        <dbReference type="ARBA" id="ARBA00022553"/>
    </source>
</evidence>
<dbReference type="InterPro" id="IPR020806">
    <property type="entry name" value="PKS_PP-bd"/>
</dbReference>
<name>A0ABT6GKD2_MYCGU</name>
<dbReference type="InterPro" id="IPR042099">
    <property type="entry name" value="ANL_N_sf"/>
</dbReference>
<evidence type="ECO:0000313" key="8">
    <source>
        <dbReference type="EMBL" id="MDG5481767.1"/>
    </source>
</evidence>
<evidence type="ECO:0000256" key="2">
    <source>
        <dbReference type="ARBA" id="ARBA00022450"/>
    </source>
</evidence>
<feature type="domain" description="Carrier" evidence="7">
    <location>
        <begin position="2011"/>
        <end position="2086"/>
    </location>
</feature>
<dbReference type="SMART" id="SM01294">
    <property type="entry name" value="PKS_PP_betabranch"/>
    <property type="match status" value="1"/>
</dbReference>
<proteinExistence type="predicted"/>
<dbReference type="EMBL" id="JAKZMO010000002">
    <property type="protein sequence ID" value="MDG5481767.1"/>
    <property type="molecule type" value="Genomic_DNA"/>
</dbReference>
<dbReference type="PROSITE" id="PS00455">
    <property type="entry name" value="AMP_BINDING"/>
    <property type="match status" value="3"/>
</dbReference>
<keyword evidence="5" id="KW-0045">Antibiotic biosynthesis</keyword>
<dbReference type="Proteomes" id="UP001154266">
    <property type="component" value="Unassembled WGS sequence"/>
</dbReference>
<dbReference type="InterPro" id="IPR006162">
    <property type="entry name" value="Ppantetheine_attach_site"/>
</dbReference>
<feature type="domain" description="Carrier" evidence="7">
    <location>
        <begin position="4113"/>
        <end position="4188"/>
    </location>
</feature>
<dbReference type="SUPFAM" id="SSF52777">
    <property type="entry name" value="CoA-dependent acyltransferases"/>
    <property type="match status" value="10"/>
</dbReference>
<sequence length="4207" mass="450099">MQIADVLPLTPLQQGLLFHASASVGSGDDIYAVQLEISVAGSLDADRLHNAVRTVVNRHPNLVARFHEQLEQPVQIIPADPEAPWRQVNLEPGDDIEEQIQRICAADRAAVCDLTDGPVFRATLIRVAEDRHRFVLTNHHIVMDGWSLPILLQEIFASYFGQWLPAPASYRNFVAWLSNRDIDAARLAWGDVLAGFETPTLVGPPGRAGLGRRGVELFRLPEESTQALGELARTCHTTISTVLQAAWAQVLMMLTGQHDVVFGTAVSGRPAEVAGSESMVGLMINTVPVRTNVTAETTVADLLDQLHRTFTNTLEHQHLALNEIQRITGHDQLFDTVFAYENFPIDSGALGGADGLAITDVARREYTHYPLTVQALPGTELGVRVEYDTDVFDVAGVEVLVGRLRRVLEVMVADPGRRLSSVGVVDEVEWDRLQGWGNRSVLMRPVGSAVSIPGLFARQVGRAPGAVAVCCGGRSLTYGELDVASDRLAAVLVGRGVGAGDRVALLFDRSVDAVVAILAVLKTGAAYVPLDPGHPDERIGFVLGDAAPVVVVTTAGLRSRLGGSAVPIVDVDVDVDVDGVGVVGVSGAAVPDAEGVAYLIYTSGTTGVPKGVAVTHRNVCRLLEVLDAEVELSAGQVWTQCHSLAFDFSVWEIFGALLRGGRLVVVPDAVVRSPEDLHALLVSEQVSVLSQTPSAFYALQAADALQPERGGQLKLETVVFGGEALEPGRLQVWLEAHPGRPRMINMYGITETTVHASFREIVAGDVDRAVSPIGVPLADLGFFVLDKWLRPVPVGVVGELYVAGAGLACGYVGRPDLTSSRFVACPFGGAHAPGQRMYRTGDVVRWGADGQLQYVGRADEQVKIRGYRIELGEVQAALAALNGVEQAAVIAREDRPGDKRLVGYVTGRVDPGEARAQLAEKLPVYMVPAAVVVIEALPLTVNGKLDTRALPAPEYQEVDHYRAPGNPTEEILAGIYAQVLGLQRVGVDESFFELGGDSLSAMRLVVAVNASFDAGLSVRAVFDAPSVAQLATRIGDEADRLAPLVAAQRPAVVPLSFAQSRLWFIDQLQGPSPVYNIPVVLRLSGQLDGDAFGAALADVVGRHESLRTLFPATEGVPEQLVVPADEVDLDWQITDAIGWPPSQLSDAIEQVARHQFDLATEIPLKARLFRIADNEHVLVAVVHHIAADGWSITPLVRDLGVAYTGRCAARMPSWDPLPVQYVDYTLWQREQLGDPDDDGSPIAAQLDYWEGALAGMPERLELPTDRPYPAVADQRGAGVVVDWPAELQQGVARVAREHDATPFMVVQAALALLLSTISASPDVAVGFPIAGRRDPALDELVGLFINTLVLRVEVSGDPTFAELLEQVRQRSLAAYEHQDVPFEVLVERLNPARSQAHHPLVQVLLAWQNNPPAELRLGGLLATSVPVETRTARMDLAFSLAERWTEDGVPAGIGGEVEFRTDVFDAASIEALIDRLRRTVEAVTAAPTRRLSSIDLLDATERGRLDALGNRAMLTRPVTTAASVPELFAAQVARVPDAVAVTCEGSSMTYRELDEASNRLAHLLIDRGAGPGECVALLFSRSAEAIVSIAAVLKTGAAYLPIDPAHPDARIGFMVADAAPIAAITTTALMDRLREHDLPVIDVSDPMIDTQPSTALTPPAPNEVSHLIYTSGTTGVPKGVAVTHRNITQLLGRLDEYLPTAGSWAQCHSYGFDSSIWETWGPLLHGGRVVVVPESVAGSPEDLHALLLAERVDVLTRTPSAVGALSPDGLESMALVVAGEPCPPEVVDRWAPGRVMLNAYGPTETTMVVSISAPLTAGSGMVPIGAPVPEAALFVLDKWLRPVPPGVAGELYVAGAGVGCGYVGRAGLTASRFMACPFGAPGQRMYRTGDLVYWRADGQLQHLGRADEQVKVRGYRIELGEIQAALIALDGVEQAAVVTREDRPGDKRLVGYLIGSAEPARVRAALAERLPAYMVPAAVVVVDALPLTPNGKLDTRALPAPDYQDDEGYRAPANPVEELLVGIYARVLGLERVGVDASFFDLGGDSLSAMRVVAAINTTLNAGLAVRVLFEAPTVAQLAVRIGADGGALEPLVAAERPAVVPLSFAQGRLWFIDQLQGPSPVYNIPVALRLSGRPDVDALGAALADVVSRHESLRTLFPAVEGSPQQLVVPADEADFGWQLTDATGWPESRLSEAIGEVARQPFNLANEIPLRARLFRITDDEYVLVAVVHHIAADGLSVTPLLRDMGIAYASRCAGQAPEWDPLPVQYVDYTLWQRAQFGELQDPESRIGEQLVYWEEALAGMPERLDLPTDRPYPPVADQRGGRVALDWPAELQARMLEVAREHNATSFMVMQAALAVLLSNITASSDVAVGFPIAGRRDPALDELVGFFVNTLVLRSDLTGDPTVAELLAQVRQRSLAAYEHQDVPFEVLVDRLNPTRSLTHHPLVQVMLSWQNWQDNDSADGLRLGDVEVAPLPVDTHTARTDLTVAVAEHWSETGEPAGISGGVEFRTDVFDVAGVEVLVGRLRRVLEVMVADPGRRLSSVGVVDEVEWDRLQGWGNRSVLMRPVGSAVSIPGLFARQVGRAPGAVAVCCGGRSLTYGELDVASDRLAAVLVGRGVGAGDRVALLFDRSVDAVVAILAVLKTGAAYVPLDPGHPDERIGFVLGDAAPVVVVTTAGLRSRLGGSAVPIVDVDVDVDVDGVGVVGVSGAAVPDAEGVAYLIYTSGTTGVPKGVAVTHRNVCRLLEVLDAEVELSAGQVWTQCHSLAFDFSVWEIFGALLRGGRLVVVPDAVVRSPEDLHALLVSEQVSVLSQTPSAFYALQAADALQPERGGQLKLETVVFGGEALEPGRLQVWLEAHPGRPRMINMYGITETTVHASFREIVAGDVDRAVSPIGVPLADLGFFVLDKWLRPVPVGVVGELYVAGAGLACGYVGRPDLTSSRFVACPFGGAHAPGQRMYRTGDVVRWGADGQLQYVGRADEQVKIRGYRIELGEVQAALAALNGVEQAAVIAREDRPGDKRLVGYVTGRVDPGEARAQLAEKLPVYMVPAAVVVIEALPLTVNGKLDTRALPAPEYQEVDHYRAPGNPTEEILAGIYAQVLGLQRVGVDESFFELGGDSILSMQVVARARALGVVCRPRDVFVEQTVARLARVSRQAPFAQQIQAAFGMGGHFEEGVEKVAATPIMRWLYETDGAVGEFNQTVVLQAPAGVTEADVAVLLQAVMDRHAMLRARLDTGNTSSRSARRGGEGLSLTVPEAGSVHAGGYLQAVETLSDAAVLEARSRLNPAAGAMLSALWVTTTSRLILIIHHLAVDGVSWRILLEDLNVAWVQHRSGQPVVLSAPGTSFGAWSSRLAEYARDPHVVELAEVWQRVAAAPAVLPTVEPGVDTYATAGLLSAELDAETSRMLLGEVPAAFRAGVQDILLIAFGLAVAEFLGTGAAPVAIDVEGHGRQEELGDDVDLSRTVGWFTTKYPVSLAVGGISWTQVVAGDAALGTVVKEAKEQLRAMPDGLTYGVLRYLNPAVDLGGSEPLIGFNYLGRLGAAAGELSEDFWRISPDGGQAAGLSQAVDVTLPHTIELNASTADTDSGPHLQANWAWAQSAVEREQVAALSRLWFEALAGICAHVRRGGGGLSPSDIAPARLSQQQIDELCLQYRVADVLPLTPLQQGLLFHASAARGSGDDVYAVQLDLTLTGPLDLHRLRDAVRTVMNRHPNLAARFLGRFDEPVQIIPAETEPPWRVVDLSSGVLDVEEQIQQLSAAERAAVCDLADPPAFRVMVVRTGADRHRLVLTNHHILMDGWSLQIVLQEIFAGYYGARLPAPVSYRKFAGWLADRDRGAAETVWREELAGFDAPTLVGSPDLSGPVRRDTRSIHVSEEMTEALRELARSQHTTVNTVLQAAFAQLLCSLTGQHDVVFGTVVSGRPAEVVGADSMVGLLINTIPVRAKFTQDTTVATLLKQLQSAHNRTLEHQHLGLTDIHRLTGLTALFDTVFVYENYPTETDASGSVGELVITEPANRDYYHYPLTIQAAPGRELYVRLQFRTDVFDDASVDALIERFEQVLATMTADPAQRLPVGEPLAWGIREGSDAAAAPEAAVAQGDTGPQRHREPDPETQQILSGIWSDVLGVDLVDVDVSFFELGGDSLTAMRAIAAINEAFGIDMAVTALVAAPTVRGLGEQIRDSKAPGLAAPAQSPSARDAGSG</sequence>
<comment type="caution">
    <text evidence="8">The sequence shown here is derived from an EMBL/GenBank/DDBJ whole genome shotgun (WGS) entry which is preliminary data.</text>
</comment>
<dbReference type="InterPro" id="IPR020845">
    <property type="entry name" value="AMP-binding_CS"/>
</dbReference>
<dbReference type="CDD" id="cd19543">
    <property type="entry name" value="DCL_NRPS"/>
    <property type="match status" value="2"/>
</dbReference>
<dbReference type="Gene3D" id="3.30.300.30">
    <property type="match status" value="3"/>
</dbReference>
<dbReference type="PANTHER" id="PTHR45527:SF1">
    <property type="entry name" value="FATTY ACID SYNTHASE"/>
    <property type="match status" value="1"/>
</dbReference>
<dbReference type="Gene3D" id="3.40.50.12780">
    <property type="entry name" value="N-terminal domain of ligase-like"/>
    <property type="match status" value="3"/>
</dbReference>
<keyword evidence="9" id="KW-1185">Reference proteome</keyword>
<feature type="domain" description="Carrier" evidence="7">
    <location>
        <begin position="3087"/>
        <end position="3161"/>
    </location>
</feature>
<dbReference type="InterPro" id="IPR010071">
    <property type="entry name" value="AA_adenyl_dom"/>
</dbReference>
<dbReference type="Gene3D" id="3.30.559.10">
    <property type="entry name" value="Chloramphenicol acetyltransferase-like domain"/>
    <property type="match status" value="5"/>
</dbReference>
<dbReference type="Gene3D" id="3.40.50.1820">
    <property type="entry name" value="alpha/beta hydrolase"/>
    <property type="match status" value="1"/>
</dbReference>
<dbReference type="Gene3D" id="1.10.1200.10">
    <property type="entry name" value="ACP-like"/>
    <property type="match status" value="3"/>
</dbReference>
<keyword evidence="2" id="KW-0596">Phosphopantetheine</keyword>
<feature type="domain" description="Carrier" evidence="7">
    <location>
        <begin position="963"/>
        <end position="1038"/>
    </location>
</feature>
<dbReference type="CDD" id="cd19540">
    <property type="entry name" value="LCL_NRPS-like"/>
    <property type="match status" value="2"/>
</dbReference>
<dbReference type="NCBIfam" id="TIGR01720">
    <property type="entry name" value="NRPS-para261"/>
    <property type="match status" value="1"/>
</dbReference>
<dbReference type="InterPro" id="IPR045851">
    <property type="entry name" value="AMP-bd_C_sf"/>
</dbReference>
<dbReference type="CDD" id="cd17643">
    <property type="entry name" value="A_NRPS_Cytc1-like"/>
    <property type="match status" value="2"/>
</dbReference>
<evidence type="ECO:0000313" key="9">
    <source>
        <dbReference type="Proteomes" id="UP001154266"/>
    </source>
</evidence>
<dbReference type="PROSITE" id="PS00012">
    <property type="entry name" value="PHOSPHOPANTETHEINE"/>
    <property type="match status" value="4"/>
</dbReference>
<organism evidence="8 9">
    <name type="scientific">Mycolicibacterium gadium</name>
    <name type="common">Mycobacterium gadium</name>
    <dbReference type="NCBI Taxonomy" id="1794"/>
    <lineage>
        <taxon>Bacteria</taxon>
        <taxon>Bacillati</taxon>
        <taxon>Actinomycetota</taxon>
        <taxon>Actinomycetes</taxon>
        <taxon>Mycobacteriales</taxon>
        <taxon>Mycobacteriaceae</taxon>
        <taxon>Mycolicibacterium</taxon>
    </lineage>
</organism>
<dbReference type="RefSeq" id="WP_278219732.1">
    <property type="nucleotide sequence ID" value="NZ_JAKZMO010000002.1"/>
</dbReference>
<dbReference type="NCBIfam" id="TIGR01733">
    <property type="entry name" value="AA-adenyl-dom"/>
    <property type="match status" value="3"/>
</dbReference>
<protein>
    <submittedName>
        <fullName evidence="8">Amino acid adenylation domain-containing protein</fullName>
    </submittedName>
</protein>
<feature type="region of interest" description="Disordered" evidence="6">
    <location>
        <begin position="4096"/>
        <end position="4117"/>
    </location>
</feature>
<evidence type="ECO:0000256" key="5">
    <source>
        <dbReference type="ARBA" id="ARBA00023194"/>
    </source>
</evidence>
<dbReference type="Pfam" id="PF00501">
    <property type="entry name" value="AMP-binding"/>
    <property type="match status" value="3"/>
</dbReference>
<evidence type="ECO:0000259" key="7">
    <source>
        <dbReference type="PROSITE" id="PS50075"/>
    </source>
</evidence>
<dbReference type="Pfam" id="PF00550">
    <property type="entry name" value="PP-binding"/>
    <property type="match status" value="4"/>
</dbReference>
<keyword evidence="4" id="KW-0677">Repeat</keyword>
<comment type="cofactor">
    <cofactor evidence="1">
        <name>pantetheine 4'-phosphate</name>
        <dbReference type="ChEBI" id="CHEBI:47942"/>
    </cofactor>
</comment>
<feature type="region of interest" description="Disordered" evidence="6">
    <location>
        <begin position="4185"/>
        <end position="4207"/>
    </location>
</feature>
<dbReference type="SMART" id="SM00823">
    <property type="entry name" value="PKS_PP"/>
    <property type="match status" value="4"/>
</dbReference>
<dbReference type="InterPro" id="IPR023213">
    <property type="entry name" value="CAT-like_dom_sf"/>
</dbReference>
<dbReference type="InterPro" id="IPR036736">
    <property type="entry name" value="ACP-like_sf"/>
</dbReference>
<dbReference type="InterPro" id="IPR010060">
    <property type="entry name" value="NRPS_synth"/>
</dbReference>